<dbReference type="AlphaFoldDB" id="A0A1J0AB66"/>
<gene>
    <name evidence="1" type="ORF">GlitD10_0841</name>
</gene>
<proteinExistence type="predicted"/>
<dbReference type="EMBL" id="CP017675">
    <property type="protein sequence ID" value="APB33157.1"/>
    <property type="molecule type" value="Genomic_DNA"/>
</dbReference>
<dbReference type="Pfam" id="PF13565">
    <property type="entry name" value="HTH_32"/>
    <property type="match status" value="1"/>
</dbReference>
<dbReference type="OrthoDB" id="69748at2"/>
<evidence type="ECO:0000313" key="2">
    <source>
        <dbReference type="Proteomes" id="UP000180235"/>
    </source>
</evidence>
<evidence type="ECO:0008006" key="3">
    <source>
        <dbReference type="Google" id="ProtNLM"/>
    </source>
</evidence>
<sequence length="147" mass="16762">MQKKYIVRLSEDERCELCEVIEKLKGSSQKVRRAQILLKADVEGANWTDERIAEAFGCPTKTVENIRQRLVEKGFEETLNGAPRLRPPTEKLLDGEQEARVIPLRLGPPPKGFANWSLRLLSRKVVELGIIDSISHETIRRTLKKMG</sequence>
<dbReference type="InterPro" id="IPR009057">
    <property type="entry name" value="Homeodomain-like_sf"/>
</dbReference>
<name>A0A1J0AB66_9CYAN</name>
<reference evidence="1 2" key="1">
    <citation type="submission" date="2016-10" db="EMBL/GenBank/DDBJ databases">
        <title>Description of Gloeomargarita lithophora gen. nov., sp. nov., a thylakoid-bearing basal-branching cyanobacterium with intracellular carbonates, and proposal for Gloeomargaritales ord. nov.</title>
        <authorList>
            <person name="Moreira D."/>
            <person name="Tavera R."/>
            <person name="Benzerara K."/>
            <person name="Skouri-Panet F."/>
            <person name="Couradeau E."/>
            <person name="Gerard E."/>
            <person name="Loussert C."/>
            <person name="Novelo E."/>
            <person name="Zivanovic Y."/>
            <person name="Lopez-Garcia P."/>
        </authorList>
    </citation>
    <scope>NUCLEOTIDE SEQUENCE [LARGE SCALE GENOMIC DNA]</scope>
    <source>
        <strain evidence="1 2">D10</strain>
    </source>
</reference>
<evidence type="ECO:0000313" key="1">
    <source>
        <dbReference type="EMBL" id="APB33157.1"/>
    </source>
</evidence>
<organism evidence="1 2">
    <name type="scientific">Gloeomargarita lithophora Alchichica-D10</name>
    <dbReference type="NCBI Taxonomy" id="1188229"/>
    <lineage>
        <taxon>Bacteria</taxon>
        <taxon>Bacillati</taxon>
        <taxon>Cyanobacteriota</taxon>
        <taxon>Cyanophyceae</taxon>
        <taxon>Gloeomargaritales</taxon>
        <taxon>Gloeomargaritaceae</taxon>
        <taxon>Gloeomargarita</taxon>
    </lineage>
</organism>
<dbReference type="KEGG" id="glt:GlitD10_0841"/>
<accession>A0A1J0AB66</accession>
<dbReference type="STRING" id="1188229.GlitD10_0841"/>
<dbReference type="SUPFAM" id="SSF46689">
    <property type="entry name" value="Homeodomain-like"/>
    <property type="match status" value="1"/>
</dbReference>
<dbReference type="RefSeq" id="WP_071453789.1">
    <property type="nucleotide sequence ID" value="NZ_CP017675.1"/>
</dbReference>
<keyword evidence="2" id="KW-1185">Reference proteome</keyword>
<protein>
    <recommendedName>
        <fullName evidence="3">Transposase</fullName>
    </recommendedName>
</protein>
<dbReference type="Proteomes" id="UP000180235">
    <property type="component" value="Chromosome"/>
</dbReference>